<dbReference type="Proteomes" id="UP000821845">
    <property type="component" value="Chromosome 9"/>
</dbReference>
<evidence type="ECO:0000313" key="1">
    <source>
        <dbReference type="EMBL" id="KAH6922375.1"/>
    </source>
</evidence>
<reference evidence="1" key="1">
    <citation type="submission" date="2020-05" db="EMBL/GenBank/DDBJ databases">
        <title>Large-scale comparative analyses of tick genomes elucidate their genetic diversity and vector capacities.</title>
        <authorList>
            <person name="Jia N."/>
            <person name="Wang J."/>
            <person name="Shi W."/>
            <person name="Du L."/>
            <person name="Sun Y."/>
            <person name="Zhan W."/>
            <person name="Jiang J."/>
            <person name="Wang Q."/>
            <person name="Zhang B."/>
            <person name="Ji P."/>
            <person name="Sakyi L.B."/>
            <person name="Cui X."/>
            <person name="Yuan T."/>
            <person name="Jiang B."/>
            <person name="Yang W."/>
            <person name="Lam T.T.-Y."/>
            <person name="Chang Q."/>
            <person name="Ding S."/>
            <person name="Wang X."/>
            <person name="Zhu J."/>
            <person name="Ruan X."/>
            <person name="Zhao L."/>
            <person name="Wei J."/>
            <person name="Que T."/>
            <person name="Du C."/>
            <person name="Cheng J."/>
            <person name="Dai P."/>
            <person name="Han X."/>
            <person name="Huang E."/>
            <person name="Gao Y."/>
            <person name="Liu J."/>
            <person name="Shao H."/>
            <person name="Ye R."/>
            <person name="Li L."/>
            <person name="Wei W."/>
            <person name="Wang X."/>
            <person name="Wang C."/>
            <person name="Yang T."/>
            <person name="Huo Q."/>
            <person name="Li W."/>
            <person name="Guo W."/>
            <person name="Chen H."/>
            <person name="Zhou L."/>
            <person name="Ni X."/>
            <person name="Tian J."/>
            <person name="Zhou Y."/>
            <person name="Sheng Y."/>
            <person name="Liu T."/>
            <person name="Pan Y."/>
            <person name="Xia L."/>
            <person name="Li J."/>
            <person name="Zhao F."/>
            <person name="Cao W."/>
        </authorList>
    </citation>
    <scope>NUCLEOTIDE SEQUENCE</scope>
    <source>
        <strain evidence="1">Hyas-2018</strain>
    </source>
</reference>
<comment type="caution">
    <text evidence="1">The sequence shown here is derived from an EMBL/GenBank/DDBJ whole genome shotgun (WGS) entry which is preliminary data.</text>
</comment>
<protein>
    <submittedName>
        <fullName evidence="1">Uncharacterized protein</fullName>
    </submittedName>
</protein>
<keyword evidence="2" id="KW-1185">Reference proteome</keyword>
<organism evidence="1 2">
    <name type="scientific">Hyalomma asiaticum</name>
    <name type="common">Tick</name>
    <dbReference type="NCBI Taxonomy" id="266040"/>
    <lineage>
        <taxon>Eukaryota</taxon>
        <taxon>Metazoa</taxon>
        <taxon>Ecdysozoa</taxon>
        <taxon>Arthropoda</taxon>
        <taxon>Chelicerata</taxon>
        <taxon>Arachnida</taxon>
        <taxon>Acari</taxon>
        <taxon>Parasitiformes</taxon>
        <taxon>Ixodida</taxon>
        <taxon>Ixodoidea</taxon>
        <taxon>Ixodidae</taxon>
        <taxon>Hyalomminae</taxon>
        <taxon>Hyalomma</taxon>
    </lineage>
</organism>
<gene>
    <name evidence="1" type="ORF">HPB50_013415</name>
</gene>
<sequence>MDGEIDSPEQAVENAANKTATAAMDTTSPTPTNDGETSLSNDEGSAWVLVQKKRRMQADLLVSQPKQGTKTSELHGKTTQHKSMKSRPPPLPLHDYKAILRPLGGLRLDQWTRPTLTRAIGVAAGVLPVEVNRLVFRVRPEQNLGCCKHATLAHRLEPLQRPTPPSRRAYLSRVHLHCRSRQFM</sequence>
<proteinExistence type="predicted"/>
<dbReference type="EMBL" id="CM023489">
    <property type="protein sequence ID" value="KAH6922375.1"/>
    <property type="molecule type" value="Genomic_DNA"/>
</dbReference>
<name>A0ACB7RJ16_HYAAI</name>
<accession>A0ACB7RJ16</accession>
<evidence type="ECO:0000313" key="2">
    <source>
        <dbReference type="Proteomes" id="UP000821845"/>
    </source>
</evidence>